<reference evidence="2 3" key="1">
    <citation type="submission" date="2017-11" db="EMBL/GenBank/DDBJ databases">
        <title>Genomic Encyclopedia of Archaeal and Bacterial Type Strains, Phase II (KMG-II): From Individual Species to Whole Genera.</title>
        <authorList>
            <person name="Goeker M."/>
        </authorList>
    </citation>
    <scope>NUCLEOTIDE SEQUENCE [LARGE SCALE GENOMIC DNA]</scope>
    <source>
        <strain evidence="2 3">DSM 27763</strain>
    </source>
</reference>
<evidence type="ECO:0000313" key="2">
    <source>
        <dbReference type="EMBL" id="PJJ54386.1"/>
    </source>
</evidence>
<gene>
    <name evidence="2" type="ORF">CLV56_3896</name>
</gene>
<feature type="region of interest" description="Disordered" evidence="1">
    <location>
        <begin position="1"/>
        <end position="37"/>
    </location>
</feature>
<comment type="caution">
    <text evidence="2">The sequence shown here is derived from an EMBL/GenBank/DDBJ whole genome shotgun (WGS) entry which is preliminary data.</text>
</comment>
<protein>
    <submittedName>
        <fullName evidence="2">Uncharacterized protein</fullName>
    </submittedName>
</protein>
<dbReference type="AlphaFoldDB" id="A0A2M9B8W9"/>
<sequence length="72" mass="8144">MTLPPRGAKRGWQNAGRPRQNSSMTLNSTRERDPDRAARVRRILADVDARLAAEDRPRLSSDSLYDERGLPV</sequence>
<dbReference type="Proteomes" id="UP000230842">
    <property type="component" value="Unassembled WGS sequence"/>
</dbReference>
<feature type="region of interest" description="Disordered" evidence="1">
    <location>
        <begin position="53"/>
        <end position="72"/>
    </location>
</feature>
<dbReference type="EMBL" id="PGEZ01000002">
    <property type="protein sequence ID" value="PJJ54386.1"/>
    <property type="molecule type" value="Genomic_DNA"/>
</dbReference>
<name>A0A2M9B8W9_9ACTN</name>
<keyword evidence="3" id="KW-1185">Reference proteome</keyword>
<feature type="compositionally biased region" description="Polar residues" evidence="1">
    <location>
        <begin position="19"/>
        <end position="28"/>
    </location>
</feature>
<evidence type="ECO:0000313" key="3">
    <source>
        <dbReference type="Proteomes" id="UP000230842"/>
    </source>
</evidence>
<organism evidence="2 3">
    <name type="scientific">Mumia flava</name>
    <dbReference type="NCBI Taxonomy" id="1348852"/>
    <lineage>
        <taxon>Bacteria</taxon>
        <taxon>Bacillati</taxon>
        <taxon>Actinomycetota</taxon>
        <taxon>Actinomycetes</taxon>
        <taxon>Propionibacteriales</taxon>
        <taxon>Nocardioidaceae</taxon>
        <taxon>Mumia</taxon>
    </lineage>
</organism>
<proteinExistence type="predicted"/>
<evidence type="ECO:0000256" key="1">
    <source>
        <dbReference type="SAM" id="MobiDB-lite"/>
    </source>
</evidence>
<accession>A0A2M9B8W9</accession>